<sequence length="139" mass="16286">MKHVYPKYVTKSAIEGLVKKINLPSPDEFSQDWEYEVSDSSRLTEFICAYENFELNIDEKFALMIIIISSFNDAIVERKAEESSARRIRYHLLQDISIHKNTIYYWSMLDEDDLDNCHAVTSFMREIAYTAKLDGQDKS</sequence>
<proteinExistence type="predicted"/>
<name>A0ABS4NT93_9BACL</name>
<keyword evidence="2" id="KW-1185">Reference proteome</keyword>
<evidence type="ECO:0000313" key="2">
    <source>
        <dbReference type="Proteomes" id="UP000773462"/>
    </source>
</evidence>
<organism evidence="1 2">
    <name type="scientific">Paenibacillus silagei</name>
    <dbReference type="NCBI Taxonomy" id="1670801"/>
    <lineage>
        <taxon>Bacteria</taxon>
        <taxon>Bacillati</taxon>
        <taxon>Bacillota</taxon>
        <taxon>Bacilli</taxon>
        <taxon>Bacillales</taxon>
        <taxon>Paenibacillaceae</taxon>
        <taxon>Paenibacillus</taxon>
    </lineage>
</organism>
<gene>
    <name evidence="1" type="ORF">J2Z70_003437</name>
</gene>
<evidence type="ECO:0000313" key="1">
    <source>
        <dbReference type="EMBL" id="MBP2113278.1"/>
    </source>
</evidence>
<dbReference type="RefSeq" id="WP_209875161.1">
    <property type="nucleotide sequence ID" value="NZ_JAGGLV010000010.1"/>
</dbReference>
<reference evidence="1 2" key="1">
    <citation type="submission" date="2021-03" db="EMBL/GenBank/DDBJ databases">
        <title>Genomic Encyclopedia of Type Strains, Phase IV (KMG-IV): sequencing the most valuable type-strain genomes for metagenomic binning, comparative biology and taxonomic classification.</title>
        <authorList>
            <person name="Goeker M."/>
        </authorList>
    </citation>
    <scope>NUCLEOTIDE SEQUENCE [LARGE SCALE GENOMIC DNA]</scope>
    <source>
        <strain evidence="1 2">DSM 101953</strain>
    </source>
</reference>
<accession>A0ABS4NT93</accession>
<dbReference type="Proteomes" id="UP000773462">
    <property type="component" value="Unassembled WGS sequence"/>
</dbReference>
<protein>
    <submittedName>
        <fullName evidence="1">Uncharacterized protein</fullName>
    </submittedName>
</protein>
<dbReference type="EMBL" id="JAGGLV010000010">
    <property type="protein sequence ID" value="MBP2113278.1"/>
    <property type="molecule type" value="Genomic_DNA"/>
</dbReference>
<comment type="caution">
    <text evidence="1">The sequence shown here is derived from an EMBL/GenBank/DDBJ whole genome shotgun (WGS) entry which is preliminary data.</text>
</comment>